<accession>A0A5C5ZLE6</accession>
<dbReference type="PANTHER" id="PTHR42974">
    <property type="entry name" value="GLUTAMINE SYNTHETASE"/>
    <property type="match status" value="1"/>
</dbReference>
<dbReference type="Pfam" id="PF12437">
    <property type="entry name" value="GSIII_N"/>
    <property type="match status" value="1"/>
</dbReference>
<dbReference type="Pfam" id="PF00120">
    <property type="entry name" value="Gln-synt_C"/>
    <property type="match status" value="1"/>
</dbReference>
<comment type="similarity">
    <text evidence="1 2">Belongs to the glutamine synthetase family.</text>
</comment>
<name>A0A5C5ZLE6_9BACT</name>
<dbReference type="InterPro" id="IPR052725">
    <property type="entry name" value="GS_Type-3"/>
</dbReference>
<dbReference type="InterPro" id="IPR008146">
    <property type="entry name" value="Gln_synth_cat_dom"/>
</dbReference>
<comment type="caution">
    <text evidence="6">The sequence shown here is derived from an EMBL/GenBank/DDBJ whole genome shotgun (WGS) entry which is preliminary data.</text>
</comment>
<evidence type="ECO:0000313" key="6">
    <source>
        <dbReference type="EMBL" id="TWT87263.1"/>
    </source>
</evidence>
<dbReference type="SMART" id="SM01230">
    <property type="entry name" value="Gln-synt_C"/>
    <property type="match status" value="1"/>
</dbReference>
<dbReference type="OrthoDB" id="9807095at2"/>
<dbReference type="Pfam" id="PF18318">
    <property type="entry name" value="Gln-synt_C-ter"/>
    <property type="match status" value="1"/>
</dbReference>
<feature type="domain" description="GS catalytic" evidence="5">
    <location>
        <begin position="202"/>
        <end position="637"/>
    </location>
</feature>
<evidence type="ECO:0000256" key="2">
    <source>
        <dbReference type="RuleBase" id="RU000384"/>
    </source>
</evidence>
<dbReference type="InterPro" id="IPR008147">
    <property type="entry name" value="Gln_synt_N"/>
</dbReference>
<feature type="domain" description="GS beta-grasp" evidence="4">
    <location>
        <begin position="104"/>
        <end position="197"/>
    </location>
</feature>
<dbReference type="GO" id="GO:0006542">
    <property type="term" value="P:glutamine biosynthetic process"/>
    <property type="evidence" value="ECO:0007669"/>
    <property type="project" value="InterPro"/>
</dbReference>
<protein>
    <submittedName>
        <fullName evidence="6">Glutamine synthetase</fullName>
        <ecNumber evidence="6">6.3.1.2</ecNumber>
    </submittedName>
</protein>
<dbReference type="PROSITE" id="PS51986">
    <property type="entry name" value="GS_BETA_GRASP"/>
    <property type="match status" value="1"/>
</dbReference>
<dbReference type="GO" id="GO:0004356">
    <property type="term" value="F:glutamine synthetase activity"/>
    <property type="evidence" value="ECO:0007669"/>
    <property type="project" value="UniProtKB-EC"/>
</dbReference>
<keyword evidence="7" id="KW-1185">Reference proteome</keyword>
<dbReference type="PROSITE" id="PS51987">
    <property type="entry name" value="GS_CATALYTIC"/>
    <property type="match status" value="1"/>
</dbReference>
<dbReference type="InterPro" id="IPR027303">
    <property type="entry name" value="Gln_synth_gly_rich_site"/>
</dbReference>
<evidence type="ECO:0000256" key="3">
    <source>
        <dbReference type="SAM" id="MobiDB-lite"/>
    </source>
</evidence>
<evidence type="ECO:0000256" key="1">
    <source>
        <dbReference type="PROSITE-ProRule" id="PRU01330"/>
    </source>
</evidence>
<sequence length="737" mass="79786">MSMTIDGNGTGGKRSSGGVSPRSAAVATASSYEASGSRFDFAKTPSQDLFGSNVFNKSEMKDRLPKTVFKSLMSTIDAGEKLDPAVADIVASAMKDWALEHGATHYTHIFYPLTGGTAEKHDSFMAPTAEGSTLSEFSGKELCQGEPDGSSFPTGGIRATHEARGYTIWDVTSPAYILENPNGTTLCIPTAFVSWTGEALDKKTPVLRSMQALDAQAHRILKLFGHDEKAFVASTAGPEQEYFLIDKSFYYARPDLLNSGRTLFGAAPPKGQEFDDHYFGHIPDRVLAFMFDAERELCKLGVPIKTRHNEVAPGQFELAPMFETANVATDHQQLIMSVLKKTADKYGMACLMHEKPFAGVNGSGKHVNWSLGSSKHGNLMDPGDTPHENAQFLVFCAAVIRAVYKHQGLLRSVVASAGNDHRLGANEAPPAIISIFLGDQLTDVFEQIKNGAAESSLAKGTLAVGVDVLPHLPKDAGDRNRTSPFAFTGNRFEFRAVGSNQSIAGPLVAMNTIVAESLDYCATALEAATGGDASKLNGAVQKLLTDIYNECDPIIFNGNGYSDEWHAEAAKRGLKNLKTTADALGELCTPEVKELFSKYSVLSERELESRYETYVEQYCLTVKVEANLTKKIARTLLFPAAIRFQNELASTCAALKAVGYEFDTDTLDKVTALVKELQDGTTTLAKASEGGCEDMRQCCDEVLPAMLAVRAAADKLEAICADDIWPLPTYQEMLFIK</sequence>
<dbReference type="Gene3D" id="3.30.590.10">
    <property type="entry name" value="Glutamine synthetase/guanido kinase, catalytic domain"/>
    <property type="match status" value="1"/>
</dbReference>
<evidence type="ECO:0000259" key="4">
    <source>
        <dbReference type="PROSITE" id="PS51986"/>
    </source>
</evidence>
<dbReference type="Gene3D" id="1.20.120.1560">
    <property type="match status" value="1"/>
</dbReference>
<evidence type="ECO:0000313" key="7">
    <source>
        <dbReference type="Proteomes" id="UP000315440"/>
    </source>
</evidence>
<dbReference type="Proteomes" id="UP000315440">
    <property type="component" value="Unassembled WGS sequence"/>
</dbReference>
<dbReference type="PANTHER" id="PTHR42974:SF1">
    <property type="entry name" value="TYPE-3 GLUTAMINE SYNTHETASE"/>
    <property type="match status" value="1"/>
</dbReference>
<dbReference type="EMBL" id="SJPQ01000003">
    <property type="protein sequence ID" value="TWT87263.1"/>
    <property type="molecule type" value="Genomic_DNA"/>
</dbReference>
<dbReference type="EC" id="6.3.1.2" evidence="6"/>
<dbReference type="RefSeq" id="WP_146401254.1">
    <property type="nucleotide sequence ID" value="NZ_SJPQ01000003.1"/>
</dbReference>
<reference evidence="6 7" key="1">
    <citation type="submission" date="2019-02" db="EMBL/GenBank/DDBJ databases">
        <title>Deep-cultivation of Planctomycetes and their phenomic and genomic characterization uncovers novel biology.</title>
        <authorList>
            <person name="Wiegand S."/>
            <person name="Jogler M."/>
            <person name="Boedeker C."/>
            <person name="Pinto D."/>
            <person name="Vollmers J."/>
            <person name="Rivas-Marin E."/>
            <person name="Kohn T."/>
            <person name="Peeters S.H."/>
            <person name="Heuer A."/>
            <person name="Rast P."/>
            <person name="Oberbeckmann S."/>
            <person name="Bunk B."/>
            <person name="Jeske O."/>
            <person name="Meyerdierks A."/>
            <person name="Storesund J.E."/>
            <person name="Kallscheuer N."/>
            <person name="Luecker S."/>
            <person name="Lage O.M."/>
            <person name="Pohl T."/>
            <person name="Merkel B.J."/>
            <person name="Hornburger P."/>
            <person name="Mueller R.-W."/>
            <person name="Bruemmer F."/>
            <person name="Labrenz M."/>
            <person name="Spormann A.M."/>
            <person name="Op Den Camp H."/>
            <person name="Overmann J."/>
            <person name="Amann R."/>
            <person name="Jetten M.S.M."/>
            <person name="Mascher T."/>
            <person name="Medema M.H."/>
            <person name="Devos D.P."/>
            <person name="Kaster A.-K."/>
            <person name="Ovreas L."/>
            <person name="Rohde M."/>
            <person name="Galperin M.Y."/>
            <person name="Jogler C."/>
        </authorList>
    </citation>
    <scope>NUCLEOTIDE SEQUENCE [LARGE SCALE GENOMIC DNA]</scope>
    <source>
        <strain evidence="6 7">Mal64</strain>
    </source>
</reference>
<dbReference type="InterPro" id="IPR022147">
    <property type="entry name" value="GSIII_N"/>
</dbReference>
<dbReference type="SUPFAM" id="SSF55931">
    <property type="entry name" value="Glutamine synthetase/guanido kinase"/>
    <property type="match status" value="1"/>
</dbReference>
<keyword evidence="6" id="KW-0436">Ligase</keyword>
<dbReference type="InterPro" id="IPR040577">
    <property type="entry name" value="Gln-synt_C"/>
</dbReference>
<feature type="region of interest" description="Disordered" evidence="3">
    <location>
        <begin position="1"/>
        <end position="22"/>
    </location>
</feature>
<dbReference type="AlphaFoldDB" id="A0A5C5ZLE6"/>
<proteinExistence type="inferred from homology"/>
<dbReference type="InterPro" id="IPR014746">
    <property type="entry name" value="Gln_synth/guanido_kin_cat_dom"/>
</dbReference>
<dbReference type="PROSITE" id="PS00181">
    <property type="entry name" value="GLNA_ATP"/>
    <property type="match status" value="1"/>
</dbReference>
<evidence type="ECO:0000259" key="5">
    <source>
        <dbReference type="PROSITE" id="PS51987"/>
    </source>
</evidence>
<organism evidence="6 7">
    <name type="scientific">Pseudobythopirellula maris</name>
    <dbReference type="NCBI Taxonomy" id="2527991"/>
    <lineage>
        <taxon>Bacteria</taxon>
        <taxon>Pseudomonadati</taxon>
        <taxon>Planctomycetota</taxon>
        <taxon>Planctomycetia</taxon>
        <taxon>Pirellulales</taxon>
        <taxon>Lacipirellulaceae</taxon>
        <taxon>Pseudobythopirellula</taxon>
    </lineage>
</organism>
<gene>
    <name evidence="6" type="primary">glnA_2</name>
    <name evidence="6" type="ORF">Mal64_28010</name>
</gene>